<dbReference type="InterPro" id="IPR000209">
    <property type="entry name" value="Peptidase_S8/S53_dom"/>
</dbReference>
<dbReference type="PROSITE" id="PS00137">
    <property type="entry name" value="SUBTILASE_HIS"/>
    <property type="match status" value="1"/>
</dbReference>
<organism evidence="9 10">
    <name type="scientific">Micromonospora chaiyaphumensis</name>
    <dbReference type="NCBI Taxonomy" id="307119"/>
    <lineage>
        <taxon>Bacteria</taxon>
        <taxon>Bacillati</taxon>
        <taxon>Actinomycetota</taxon>
        <taxon>Actinomycetes</taxon>
        <taxon>Micromonosporales</taxon>
        <taxon>Micromonosporaceae</taxon>
        <taxon>Micromonospora</taxon>
    </lineage>
</organism>
<keyword evidence="10" id="KW-1185">Reference proteome</keyword>
<dbReference type="InterPro" id="IPR022398">
    <property type="entry name" value="Peptidase_S8_His-AS"/>
</dbReference>
<dbReference type="PROSITE" id="PS00136">
    <property type="entry name" value="SUBTILASE_ASP"/>
    <property type="match status" value="1"/>
</dbReference>
<evidence type="ECO:0000313" key="10">
    <source>
        <dbReference type="Proteomes" id="UP000199629"/>
    </source>
</evidence>
<dbReference type="SUPFAM" id="SSF54897">
    <property type="entry name" value="Protease propeptides/inhibitors"/>
    <property type="match status" value="1"/>
</dbReference>
<gene>
    <name evidence="9" type="ORF">GA0070214_106323</name>
</gene>
<evidence type="ECO:0000256" key="3">
    <source>
        <dbReference type="ARBA" id="ARBA00022801"/>
    </source>
</evidence>
<dbReference type="SUPFAM" id="SSF50405">
    <property type="entry name" value="Actin-crosslinking proteins"/>
    <property type="match status" value="2"/>
</dbReference>
<evidence type="ECO:0000256" key="5">
    <source>
        <dbReference type="PROSITE-ProRule" id="PRU01240"/>
    </source>
</evidence>
<evidence type="ECO:0000256" key="1">
    <source>
        <dbReference type="ARBA" id="ARBA00011073"/>
    </source>
</evidence>
<dbReference type="CDD" id="cd00257">
    <property type="entry name" value="beta-trefoil_FSCN-like"/>
    <property type="match status" value="2"/>
</dbReference>
<name>A0A1C4XTK8_9ACTN</name>
<feature type="active site" description="Charge relay system" evidence="5">
    <location>
        <position position="387"/>
    </location>
</feature>
<evidence type="ECO:0000259" key="7">
    <source>
        <dbReference type="Pfam" id="PF00082"/>
    </source>
</evidence>
<dbReference type="FunFam" id="3.40.50.200:FF:000014">
    <property type="entry name" value="Proteinase K"/>
    <property type="match status" value="1"/>
</dbReference>
<dbReference type="PROSITE" id="PS51892">
    <property type="entry name" value="SUBTILASE"/>
    <property type="match status" value="1"/>
</dbReference>
<sequence length="714" mass="73608">MMLVITDLPGTEGEAVLIASARPIRTVAGHGEKISVRRHGVLRRSALVGLALTSATSVICAATGGPALADPSNPPRAAVRGADTAGAVPDRYIVVLADGKATPAEVRANASALADEHGGSVRRVFSKALRGYSATMNRRQAEKLAADPDVAYVQQVQRYSASGTQSTPPWGLDRIDQTKTRTDGRYTYPATGAGVTAYVIDTGIDIAHQDFGGRASNGYDAVDQDNVAQDCDGHGTHVAGTIGGTKYGVAKDVNLVAVRVLDCEGSGTSEQVLAGIDWVTTNAVKPAVANMSLGFGGTDQAVNDAVNRSIASGVTYAVAAGNSMQNACGVSPANVPAAITVGATDQVDFRAWFSNYGSCLDTFAPGTGIVSAKMGTTDGSVAMNGTSMASPHVAGAAALLLEAHPTWTAQQVRDSIVTTGLGGAVHDTMGSIDRLLHVGTVPTARGSYGLKSRYNGRYVTAETAGTKPLIARGTTIGAWEKYDVVDAGTGLVGLRARVNNKFVTAESAGAKPLIARAATIGAWEQFQIIDNTDGTISLKAVVNGRYVTAPSTTSPLIASKTAIGTAEKFDFDAPAPVVGIKSLANGQFVTAESGGSKPLIARSATVGAWEKFEIVSVGDGFFGLKALVNGKFVTAESAGAKPLIARSTAIGPWETFDFLDYNPDGSIYLRAYVDGQAVTAGSTGTSQLISSRTIDWESETLGLGIGEKFVVAVI</sequence>
<proteinExistence type="inferred from homology"/>
<dbReference type="Gene3D" id="3.30.70.80">
    <property type="entry name" value="Peptidase S8 propeptide/proteinase inhibitor I9"/>
    <property type="match status" value="1"/>
</dbReference>
<dbReference type="InterPro" id="IPR015500">
    <property type="entry name" value="Peptidase_S8_subtilisin-rel"/>
</dbReference>
<dbReference type="EMBL" id="FMCS01000006">
    <property type="protein sequence ID" value="SCF11441.1"/>
    <property type="molecule type" value="Genomic_DNA"/>
</dbReference>
<dbReference type="PANTHER" id="PTHR43806">
    <property type="entry name" value="PEPTIDASE S8"/>
    <property type="match status" value="1"/>
</dbReference>
<evidence type="ECO:0000256" key="6">
    <source>
        <dbReference type="RuleBase" id="RU003355"/>
    </source>
</evidence>
<dbReference type="AlphaFoldDB" id="A0A1C4XTK8"/>
<keyword evidence="2 5" id="KW-0645">Protease</keyword>
<dbReference type="InterPro" id="IPR050131">
    <property type="entry name" value="Peptidase_S8_subtilisin-like"/>
</dbReference>
<evidence type="ECO:0000313" key="9">
    <source>
        <dbReference type="EMBL" id="SCF11441.1"/>
    </source>
</evidence>
<evidence type="ECO:0000256" key="4">
    <source>
        <dbReference type="ARBA" id="ARBA00022825"/>
    </source>
</evidence>
<dbReference type="PRINTS" id="PR00723">
    <property type="entry name" value="SUBTILISIN"/>
</dbReference>
<comment type="similarity">
    <text evidence="1 5 6">Belongs to the peptidase S8 family.</text>
</comment>
<protein>
    <submittedName>
        <fullName evidence="9">Serine protease, subtilisin family</fullName>
    </submittedName>
</protein>
<dbReference type="GO" id="GO:0005615">
    <property type="term" value="C:extracellular space"/>
    <property type="evidence" value="ECO:0007669"/>
    <property type="project" value="TreeGrafter"/>
</dbReference>
<dbReference type="InterPro" id="IPR008999">
    <property type="entry name" value="Actin-crosslinking"/>
</dbReference>
<feature type="active site" description="Charge relay system" evidence="5">
    <location>
        <position position="201"/>
    </location>
</feature>
<dbReference type="GO" id="GO:0006508">
    <property type="term" value="P:proteolysis"/>
    <property type="evidence" value="ECO:0007669"/>
    <property type="project" value="UniProtKB-KW"/>
</dbReference>
<evidence type="ECO:0000259" key="8">
    <source>
        <dbReference type="Pfam" id="PF05922"/>
    </source>
</evidence>
<dbReference type="Proteomes" id="UP000199629">
    <property type="component" value="Unassembled WGS sequence"/>
</dbReference>
<dbReference type="Pfam" id="PF00082">
    <property type="entry name" value="Peptidase_S8"/>
    <property type="match status" value="1"/>
</dbReference>
<reference evidence="10" key="1">
    <citation type="submission" date="2016-06" db="EMBL/GenBank/DDBJ databases">
        <authorList>
            <person name="Varghese N."/>
            <person name="Submissions Spin"/>
        </authorList>
    </citation>
    <scope>NUCLEOTIDE SEQUENCE [LARGE SCALE GENOMIC DNA]</scope>
    <source>
        <strain evidence="10">DSM 45246</strain>
    </source>
</reference>
<feature type="active site" description="Charge relay system" evidence="5">
    <location>
        <position position="234"/>
    </location>
</feature>
<dbReference type="Gene3D" id="2.80.10.50">
    <property type="match status" value="2"/>
</dbReference>
<accession>A0A1C4XTK8</accession>
<dbReference type="InterPro" id="IPR010259">
    <property type="entry name" value="S8pro/Inhibitor_I9"/>
</dbReference>
<dbReference type="GO" id="GO:0004252">
    <property type="term" value="F:serine-type endopeptidase activity"/>
    <property type="evidence" value="ECO:0007669"/>
    <property type="project" value="UniProtKB-UniRule"/>
</dbReference>
<dbReference type="Pfam" id="PF05922">
    <property type="entry name" value="Inhibitor_I9"/>
    <property type="match status" value="1"/>
</dbReference>
<dbReference type="InterPro" id="IPR023828">
    <property type="entry name" value="Peptidase_S8_Ser-AS"/>
</dbReference>
<dbReference type="CDD" id="cd04077">
    <property type="entry name" value="Peptidases_S8_PCSK9_ProteinaseK_like"/>
    <property type="match status" value="1"/>
</dbReference>
<dbReference type="InterPro" id="IPR037045">
    <property type="entry name" value="S8pro/Inhibitor_I9_sf"/>
</dbReference>
<feature type="domain" description="Inhibitor I9" evidence="8">
    <location>
        <begin position="91"/>
        <end position="159"/>
    </location>
</feature>
<dbReference type="PROSITE" id="PS00138">
    <property type="entry name" value="SUBTILASE_SER"/>
    <property type="match status" value="1"/>
</dbReference>
<dbReference type="PANTHER" id="PTHR43806:SF11">
    <property type="entry name" value="CEREVISIN-RELATED"/>
    <property type="match status" value="1"/>
</dbReference>
<keyword evidence="3 5" id="KW-0378">Hydrolase</keyword>
<dbReference type="Gene3D" id="3.40.50.200">
    <property type="entry name" value="Peptidase S8/S53 domain"/>
    <property type="match status" value="1"/>
</dbReference>
<evidence type="ECO:0000256" key="2">
    <source>
        <dbReference type="ARBA" id="ARBA00022670"/>
    </source>
</evidence>
<dbReference type="InterPro" id="IPR036852">
    <property type="entry name" value="Peptidase_S8/S53_dom_sf"/>
</dbReference>
<feature type="domain" description="Peptidase S8/S53" evidence="7">
    <location>
        <begin position="192"/>
        <end position="420"/>
    </location>
</feature>
<dbReference type="InterPro" id="IPR023827">
    <property type="entry name" value="Peptidase_S8_Asp-AS"/>
</dbReference>
<keyword evidence="4 5" id="KW-0720">Serine protease</keyword>
<dbReference type="SUPFAM" id="SSF52743">
    <property type="entry name" value="Subtilisin-like"/>
    <property type="match status" value="1"/>
</dbReference>
<dbReference type="InterPro" id="IPR034193">
    <property type="entry name" value="PCSK9_ProteinaseK-like"/>
</dbReference>